<evidence type="ECO:0000256" key="1">
    <source>
        <dbReference type="SAM" id="MobiDB-lite"/>
    </source>
</evidence>
<accession>A0A5J9TMN3</accession>
<dbReference type="OrthoDB" id="694485at2759"/>
<keyword evidence="4" id="KW-1185">Reference proteome</keyword>
<name>A0A5J9TMN3_9POAL</name>
<gene>
    <name evidence="3" type="ORF">EJB05_46300</name>
</gene>
<dbReference type="Pfam" id="PF20100">
    <property type="entry name" value="DUF6490"/>
    <property type="match status" value="1"/>
</dbReference>
<organism evidence="3 4">
    <name type="scientific">Eragrostis curvula</name>
    <name type="common">weeping love grass</name>
    <dbReference type="NCBI Taxonomy" id="38414"/>
    <lineage>
        <taxon>Eukaryota</taxon>
        <taxon>Viridiplantae</taxon>
        <taxon>Streptophyta</taxon>
        <taxon>Embryophyta</taxon>
        <taxon>Tracheophyta</taxon>
        <taxon>Spermatophyta</taxon>
        <taxon>Magnoliopsida</taxon>
        <taxon>Liliopsida</taxon>
        <taxon>Poales</taxon>
        <taxon>Poaceae</taxon>
        <taxon>PACMAD clade</taxon>
        <taxon>Chloridoideae</taxon>
        <taxon>Eragrostideae</taxon>
        <taxon>Eragrostidinae</taxon>
        <taxon>Eragrostis</taxon>
    </lineage>
</organism>
<evidence type="ECO:0000313" key="3">
    <source>
        <dbReference type="EMBL" id="TVU12649.1"/>
    </source>
</evidence>
<comment type="caution">
    <text evidence="3">The sequence shown here is derived from an EMBL/GenBank/DDBJ whole genome shotgun (WGS) entry which is preliminary data.</text>
</comment>
<dbReference type="PANTHER" id="PTHR46610">
    <property type="entry name" value="OS05G0181300 PROTEIN"/>
    <property type="match status" value="1"/>
</dbReference>
<dbReference type="AlphaFoldDB" id="A0A5J9TMN3"/>
<feature type="compositionally biased region" description="Polar residues" evidence="1">
    <location>
        <begin position="92"/>
        <end position="110"/>
    </location>
</feature>
<feature type="transmembrane region" description="Helical" evidence="2">
    <location>
        <begin position="145"/>
        <end position="165"/>
    </location>
</feature>
<keyword evidence="2" id="KW-0472">Membrane</keyword>
<feature type="transmembrane region" description="Helical" evidence="2">
    <location>
        <begin position="209"/>
        <end position="231"/>
    </location>
</feature>
<keyword evidence="2" id="KW-0812">Transmembrane</keyword>
<feature type="transmembrane region" description="Helical" evidence="2">
    <location>
        <begin position="186"/>
        <end position="203"/>
    </location>
</feature>
<dbReference type="PANTHER" id="PTHR46610:SF12">
    <property type="entry name" value="OS06G0146600 PROTEIN"/>
    <property type="match status" value="1"/>
</dbReference>
<dbReference type="InterPro" id="IPR045501">
    <property type="entry name" value="DUF6490"/>
</dbReference>
<dbReference type="EMBL" id="RWGY01000039">
    <property type="protein sequence ID" value="TVU12649.1"/>
    <property type="molecule type" value="Genomic_DNA"/>
</dbReference>
<dbReference type="Proteomes" id="UP000324897">
    <property type="component" value="Chromosome 3"/>
</dbReference>
<feature type="transmembrane region" description="Helical" evidence="2">
    <location>
        <begin position="121"/>
        <end position="139"/>
    </location>
</feature>
<sequence>MVLSFFSWENGMPVLLITATARKWSTLLSAARKTGGDVEQHPVLGSVAAVVEDDDLVLALGAQGLAHARHGGALEDARVAAEHLAAPVAGPNPSSKQKPCSNRFHSTSTHSMERGDAHGAWLVRAGLFTVTLSSIVAVYRAAEDVASIAFVVASYAALLLLFACLRAYERAPPGEADGRRTRIRRAVWCLSTLLTVLFAWRVAGVMSNWPAALLVWAMAAVTTLGGFVALFHRRP</sequence>
<feature type="region of interest" description="Disordered" evidence="1">
    <location>
        <begin position="88"/>
        <end position="111"/>
    </location>
</feature>
<protein>
    <submittedName>
        <fullName evidence="3">Uncharacterized protein</fullName>
    </submittedName>
</protein>
<dbReference type="Gramene" id="TVU12649">
    <property type="protein sequence ID" value="TVU12649"/>
    <property type="gene ID" value="EJB05_46300"/>
</dbReference>
<feature type="non-terminal residue" evidence="3">
    <location>
        <position position="1"/>
    </location>
</feature>
<evidence type="ECO:0000313" key="4">
    <source>
        <dbReference type="Proteomes" id="UP000324897"/>
    </source>
</evidence>
<evidence type="ECO:0000256" key="2">
    <source>
        <dbReference type="SAM" id="Phobius"/>
    </source>
</evidence>
<reference evidence="3 4" key="1">
    <citation type="journal article" date="2019" name="Sci. Rep.">
        <title>A high-quality genome of Eragrostis curvula grass provides insights into Poaceae evolution and supports new strategies to enhance forage quality.</title>
        <authorList>
            <person name="Carballo J."/>
            <person name="Santos B.A.C.M."/>
            <person name="Zappacosta D."/>
            <person name="Garbus I."/>
            <person name="Selva J.P."/>
            <person name="Gallo C.A."/>
            <person name="Diaz A."/>
            <person name="Albertini E."/>
            <person name="Caccamo M."/>
            <person name="Echenique V."/>
        </authorList>
    </citation>
    <scope>NUCLEOTIDE SEQUENCE [LARGE SCALE GENOMIC DNA]</scope>
    <source>
        <strain evidence="4">cv. Victoria</strain>
        <tissue evidence="3">Leaf</tissue>
    </source>
</reference>
<keyword evidence="2" id="KW-1133">Transmembrane helix</keyword>
<proteinExistence type="predicted"/>